<dbReference type="InterPro" id="IPR001584">
    <property type="entry name" value="Integrase_cat-core"/>
</dbReference>
<dbReference type="GO" id="GO:0003676">
    <property type="term" value="F:nucleic acid binding"/>
    <property type="evidence" value="ECO:0007669"/>
    <property type="project" value="InterPro"/>
</dbReference>
<dbReference type="Pfam" id="PF00665">
    <property type="entry name" value="rve"/>
    <property type="match status" value="1"/>
</dbReference>
<dbReference type="SUPFAM" id="SSF53098">
    <property type="entry name" value="Ribonuclease H-like"/>
    <property type="match status" value="1"/>
</dbReference>
<dbReference type="Pfam" id="PF17921">
    <property type="entry name" value="Integrase_H2C2"/>
    <property type="match status" value="1"/>
</dbReference>
<dbReference type="PROSITE" id="PS50994">
    <property type="entry name" value="INTEGRASE"/>
    <property type="match status" value="1"/>
</dbReference>
<dbReference type="Proteomes" id="UP000887566">
    <property type="component" value="Unplaced"/>
</dbReference>
<dbReference type="AlphaFoldDB" id="A0A914UTX7"/>
<dbReference type="PANTHER" id="PTHR37984">
    <property type="entry name" value="PROTEIN CBG26694"/>
    <property type="match status" value="1"/>
</dbReference>
<dbReference type="InterPro" id="IPR041588">
    <property type="entry name" value="Integrase_H2C2"/>
</dbReference>
<organism evidence="4 5">
    <name type="scientific">Plectus sambesii</name>
    <dbReference type="NCBI Taxonomy" id="2011161"/>
    <lineage>
        <taxon>Eukaryota</taxon>
        <taxon>Metazoa</taxon>
        <taxon>Ecdysozoa</taxon>
        <taxon>Nematoda</taxon>
        <taxon>Chromadorea</taxon>
        <taxon>Plectida</taxon>
        <taxon>Plectina</taxon>
        <taxon>Plectoidea</taxon>
        <taxon>Plectidae</taxon>
        <taxon>Plectus</taxon>
    </lineage>
</organism>
<dbReference type="Gene3D" id="1.10.340.70">
    <property type="match status" value="1"/>
</dbReference>
<name>A0A914UTX7_9BILA</name>
<evidence type="ECO:0000256" key="1">
    <source>
        <dbReference type="ARBA" id="ARBA00012493"/>
    </source>
</evidence>
<dbReference type="WBParaSite" id="PSAMB.scaffold1233size33990.g11831.t1">
    <property type="protein sequence ID" value="PSAMB.scaffold1233size33990.g11831.t1"/>
    <property type="gene ID" value="PSAMB.scaffold1233size33990.g11831"/>
</dbReference>
<feature type="region of interest" description="Disordered" evidence="2">
    <location>
        <begin position="316"/>
        <end position="384"/>
    </location>
</feature>
<sequence>MKRLAHKHFWWPGLDKDVAQLVTACDACRSVLNDTPKVPLQPWPVAELPWKRIHIDFAGPFLDVMWFIVVNAYSKWPEVIQMKVGKTTTMDVINALSEMFSRYGIAEEIVSDNGTQFTSEDFQQWCSQQGIRHIRSAPYQLQSNGQAERFVQNFKNAMLKSMGEGERKEDIRRRLLLFLQRYRITPHPSTDQAPAERFLKRELRTQWNLMYGDDLAPLEKARAKMKLHFDEHECTKAKDELTIGATFLARVYRGKDKWVQATIIQKKGNVMWLVKVAGSDRLWTRHSNQLCLIKKADKSGQQELAPLNNATEEMLHDVPDWTPDPVSNPASDPAGDTMPAPPPQSPAHAQPVEATPGDRAQAEGPTLPPRCSNRERRPPERYVP</sequence>
<keyword evidence="4" id="KW-1185">Reference proteome</keyword>
<dbReference type="EC" id="2.7.7.49" evidence="1"/>
<protein>
    <recommendedName>
        <fullName evidence="1">RNA-directed DNA polymerase</fullName>
        <ecNumber evidence="1">2.7.7.49</ecNumber>
    </recommendedName>
</protein>
<dbReference type="GO" id="GO:0003964">
    <property type="term" value="F:RNA-directed DNA polymerase activity"/>
    <property type="evidence" value="ECO:0007669"/>
    <property type="project" value="UniProtKB-EC"/>
</dbReference>
<dbReference type="InterPro" id="IPR012337">
    <property type="entry name" value="RNaseH-like_sf"/>
</dbReference>
<dbReference type="InterPro" id="IPR050951">
    <property type="entry name" value="Retrovirus_Pol_polyprotein"/>
</dbReference>
<dbReference type="GO" id="GO:0015074">
    <property type="term" value="P:DNA integration"/>
    <property type="evidence" value="ECO:0007669"/>
    <property type="project" value="InterPro"/>
</dbReference>
<evidence type="ECO:0000259" key="3">
    <source>
        <dbReference type="PROSITE" id="PS50994"/>
    </source>
</evidence>
<reference evidence="5" key="1">
    <citation type="submission" date="2022-11" db="UniProtKB">
        <authorList>
            <consortium name="WormBaseParasite"/>
        </authorList>
    </citation>
    <scope>IDENTIFICATION</scope>
</reference>
<feature type="compositionally biased region" description="Basic and acidic residues" evidence="2">
    <location>
        <begin position="372"/>
        <end position="384"/>
    </location>
</feature>
<accession>A0A914UTX7</accession>
<dbReference type="Gene3D" id="3.30.420.10">
    <property type="entry name" value="Ribonuclease H-like superfamily/Ribonuclease H"/>
    <property type="match status" value="1"/>
</dbReference>
<feature type="domain" description="Integrase catalytic" evidence="3">
    <location>
        <begin position="45"/>
        <end position="202"/>
    </location>
</feature>
<proteinExistence type="predicted"/>
<evidence type="ECO:0000256" key="2">
    <source>
        <dbReference type="SAM" id="MobiDB-lite"/>
    </source>
</evidence>
<dbReference type="InterPro" id="IPR036397">
    <property type="entry name" value="RNaseH_sf"/>
</dbReference>
<evidence type="ECO:0000313" key="5">
    <source>
        <dbReference type="WBParaSite" id="PSAMB.scaffold1233size33990.g11831.t1"/>
    </source>
</evidence>
<dbReference type="PANTHER" id="PTHR37984:SF5">
    <property type="entry name" value="PROTEIN NYNRIN-LIKE"/>
    <property type="match status" value="1"/>
</dbReference>
<dbReference type="FunFam" id="3.30.420.10:FF:000063">
    <property type="entry name" value="Retrovirus-related Pol polyprotein from transposon 297-like Protein"/>
    <property type="match status" value="1"/>
</dbReference>
<evidence type="ECO:0000313" key="4">
    <source>
        <dbReference type="Proteomes" id="UP000887566"/>
    </source>
</evidence>